<evidence type="ECO:0000256" key="1">
    <source>
        <dbReference type="SAM" id="SignalP"/>
    </source>
</evidence>
<dbReference type="Proteomes" id="UP000314294">
    <property type="component" value="Unassembled WGS sequence"/>
</dbReference>
<name>A0A4Z2J8Z3_9TELE</name>
<keyword evidence="1" id="KW-0732">Signal</keyword>
<feature type="signal peptide" evidence="1">
    <location>
        <begin position="1"/>
        <end position="21"/>
    </location>
</feature>
<dbReference type="SUPFAM" id="SSF144122">
    <property type="entry name" value="Tim10-like"/>
    <property type="match status" value="1"/>
</dbReference>
<protein>
    <submittedName>
        <fullName evidence="2">Uncharacterized protein</fullName>
    </submittedName>
</protein>
<feature type="chain" id="PRO_5021454629" evidence="1">
    <location>
        <begin position="22"/>
        <end position="185"/>
    </location>
</feature>
<evidence type="ECO:0000313" key="3">
    <source>
        <dbReference type="Proteomes" id="UP000314294"/>
    </source>
</evidence>
<dbReference type="AlphaFoldDB" id="A0A4Z2J8Z3"/>
<comment type="caution">
    <text evidence="2">The sequence shown here is derived from an EMBL/GenBank/DDBJ whole genome shotgun (WGS) entry which is preliminary data.</text>
</comment>
<gene>
    <name evidence="2" type="ORF">EYF80_003585</name>
</gene>
<proteinExistence type="predicted"/>
<dbReference type="EMBL" id="SRLO01000017">
    <property type="protein sequence ID" value="TNN86168.1"/>
    <property type="molecule type" value="Genomic_DNA"/>
</dbReference>
<organism evidence="2 3">
    <name type="scientific">Liparis tanakae</name>
    <name type="common">Tanaka's snailfish</name>
    <dbReference type="NCBI Taxonomy" id="230148"/>
    <lineage>
        <taxon>Eukaryota</taxon>
        <taxon>Metazoa</taxon>
        <taxon>Chordata</taxon>
        <taxon>Craniata</taxon>
        <taxon>Vertebrata</taxon>
        <taxon>Euteleostomi</taxon>
        <taxon>Actinopterygii</taxon>
        <taxon>Neopterygii</taxon>
        <taxon>Teleostei</taxon>
        <taxon>Neoteleostei</taxon>
        <taxon>Acanthomorphata</taxon>
        <taxon>Eupercaria</taxon>
        <taxon>Perciformes</taxon>
        <taxon>Cottioidei</taxon>
        <taxon>Cottales</taxon>
        <taxon>Liparidae</taxon>
        <taxon>Liparis</taxon>
    </lineage>
</organism>
<dbReference type="InterPro" id="IPR035427">
    <property type="entry name" value="Tim10-like_dom_sf"/>
</dbReference>
<reference evidence="2 3" key="1">
    <citation type="submission" date="2019-03" db="EMBL/GenBank/DDBJ databases">
        <title>First draft genome of Liparis tanakae, snailfish: a comprehensive survey of snailfish specific genes.</title>
        <authorList>
            <person name="Kim W."/>
            <person name="Song I."/>
            <person name="Jeong J.-H."/>
            <person name="Kim D."/>
            <person name="Kim S."/>
            <person name="Ryu S."/>
            <person name="Song J.Y."/>
            <person name="Lee S.K."/>
        </authorList>
    </citation>
    <scope>NUCLEOTIDE SEQUENCE [LARGE SCALE GENOMIC DNA]</scope>
    <source>
        <tissue evidence="2">Muscle</tissue>
    </source>
</reference>
<accession>A0A4Z2J8Z3</accession>
<evidence type="ECO:0000313" key="2">
    <source>
        <dbReference type="EMBL" id="TNN86168.1"/>
    </source>
</evidence>
<sequence length="185" mass="21326">MKPRLLLLLLPCLLLRRKRRASLPLQSFLEETSAAILHLWFLLKQQQLDLTAHGSLCRMQEWEHIERGREWEHVDGNGSMWNVEGWDMKIASPEVTWSPVSVWGQLCRKRQRTDFAVLYDRLMITCPAECVPGKFTNRQLHSKTHTCRNTGIGQTAVSTSFCHASWYFTGSSCRVLGSNDAESMY</sequence>
<keyword evidence="3" id="KW-1185">Reference proteome</keyword>